<dbReference type="AlphaFoldDB" id="A0A5M6CLV5"/>
<dbReference type="Proteomes" id="UP000325141">
    <property type="component" value="Unassembled WGS sequence"/>
</dbReference>
<proteinExistence type="predicted"/>
<feature type="transmembrane region" description="Helical" evidence="1">
    <location>
        <begin position="6"/>
        <end position="34"/>
    </location>
</feature>
<keyword evidence="1" id="KW-0812">Transmembrane</keyword>
<reference evidence="2 3" key="1">
    <citation type="submission" date="2019-09" db="EMBL/GenBank/DDBJ databases">
        <title>Genome sequence and assembly of Flavobacterium sp.</title>
        <authorList>
            <person name="Chhetri G."/>
        </authorList>
    </citation>
    <scope>NUCLEOTIDE SEQUENCE [LARGE SCALE GENOMIC DNA]</scope>
    <source>
        <strain evidence="2 3">SNL9</strain>
    </source>
</reference>
<evidence type="ECO:0000256" key="1">
    <source>
        <dbReference type="SAM" id="Phobius"/>
    </source>
</evidence>
<keyword evidence="1" id="KW-1133">Transmembrane helix</keyword>
<dbReference type="EMBL" id="VWSG01000006">
    <property type="protein sequence ID" value="KAA5534295.1"/>
    <property type="molecule type" value="Genomic_DNA"/>
</dbReference>
<accession>A0A5M6CLV5</accession>
<organism evidence="2 3">
    <name type="scientific">Paenimyroides baculatum</name>
    <dbReference type="NCBI Taxonomy" id="2608000"/>
    <lineage>
        <taxon>Bacteria</taxon>
        <taxon>Pseudomonadati</taxon>
        <taxon>Bacteroidota</taxon>
        <taxon>Flavobacteriia</taxon>
        <taxon>Flavobacteriales</taxon>
        <taxon>Flavobacteriaceae</taxon>
        <taxon>Paenimyroides</taxon>
    </lineage>
</organism>
<evidence type="ECO:0000313" key="2">
    <source>
        <dbReference type="EMBL" id="KAA5534295.1"/>
    </source>
</evidence>
<evidence type="ECO:0000313" key="3">
    <source>
        <dbReference type="Proteomes" id="UP000325141"/>
    </source>
</evidence>
<name>A0A5M6CLV5_9FLAO</name>
<keyword evidence="3" id="KW-1185">Reference proteome</keyword>
<gene>
    <name evidence="2" type="ORF">F0460_09310</name>
</gene>
<protein>
    <submittedName>
        <fullName evidence="2">Uncharacterized protein</fullName>
    </submittedName>
</protein>
<comment type="caution">
    <text evidence="2">The sequence shown here is derived from an EMBL/GenBank/DDBJ whole genome shotgun (WGS) entry which is preliminary data.</text>
</comment>
<dbReference type="RefSeq" id="WP_150012518.1">
    <property type="nucleotide sequence ID" value="NZ_VWSG01000006.1"/>
</dbReference>
<feature type="transmembrane region" description="Helical" evidence="1">
    <location>
        <begin position="102"/>
        <end position="119"/>
    </location>
</feature>
<feature type="transmembrane region" description="Helical" evidence="1">
    <location>
        <begin position="66"/>
        <end position="90"/>
    </location>
</feature>
<keyword evidence="1" id="KW-0472">Membrane</keyword>
<sequence>MNLEKIISSFLLSIYVFLTPHTIGILSLFALVIINGIAKYVAVCNDADVRVWQIHKILKRSKSVEYVLYSIIGYSISILTMTLLQMVFFAPTIVVGQNSIDLIYLMIMLCVSHVFGQIFKSVEDIVQHPLFGKIVDKMPPFMQEFFKKDKDKKDSN</sequence>